<reference evidence="1" key="1">
    <citation type="submission" date="2024-04" db="EMBL/GenBank/DDBJ databases">
        <title>Phylogenomic analyses of a clade within the roseobacter group suggest taxonomic reassignments of species of the genera Aestuariivita, Citreicella, Loktanella, Nautella, Pelagibaca, Ruegeria, Thalassobius, Thiobacimonas and Tropicibacter, and the proposal o.</title>
        <authorList>
            <person name="Jeon C.O."/>
        </authorList>
    </citation>
    <scope>NUCLEOTIDE SEQUENCE</scope>
    <source>
        <strain evidence="1">SS1-5</strain>
    </source>
</reference>
<dbReference type="EMBL" id="CP151767">
    <property type="protein sequence ID" value="WZU65990.1"/>
    <property type="molecule type" value="Genomic_DNA"/>
</dbReference>
<dbReference type="Proteomes" id="UP001470809">
    <property type="component" value="Chromosome"/>
</dbReference>
<accession>A0AAN0M6U7</accession>
<evidence type="ECO:0000313" key="2">
    <source>
        <dbReference type="Proteomes" id="UP001470809"/>
    </source>
</evidence>
<evidence type="ECO:0000313" key="1">
    <source>
        <dbReference type="EMBL" id="WZU65990.1"/>
    </source>
</evidence>
<dbReference type="PROSITE" id="PS51257">
    <property type="entry name" value="PROKAR_LIPOPROTEIN"/>
    <property type="match status" value="1"/>
</dbReference>
<keyword evidence="2" id="KW-1185">Reference proteome</keyword>
<sequence length="66" mass="7069">MSAKFLISAGVALTVLAGCTEEDLILPGERFDLRAQAQEVNQVRAVSLTSPVQTRTGHTGTVMRII</sequence>
<protein>
    <submittedName>
        <fullName evidence="1">Uncharacterized protein</fullName>
    </submittedName>
</protein>
<organism evidence="1 2">
    <name type="scientific">Yoonia rhodophyticola</name>
    <dbReference type="NCBI Taxonomy" id="3137370"/>
    <lineage>
        <taxon>Bacteria</taxon>
        <taxon>Pseudomonadati</taxon>
        <taxon>Pseudomonadota</taxon>
        <taxon>Alphaproteobacteria</taxon>
        <taxon>Rhodobacterales</taxon>
        <taxon>Paracoccaceae</taxon>
        <taxon>Yoonia</taxon>
    </lineage>
</organism>
<gene>
    <name evidence="1" type="ORF">AABB31_12930</name>
</gene>
<dbReference type="AlphaFoldDB" id="A0AAN0M6U7"/>
<name>A0AAN0M6U7_9RHOB</name>
<proteinExistence type="predicted"/>